<reference evidence="2" key="1">
    <citation type="submission" date="2021-01" db="EMBL/GenBank/DDBJ databases">
        <title>Caligus Genome Assembly.</title>
        <authorList>
            <person name="Gallardo-Escarate C."/>
        </authorList>
    </citation>
    <scope>NUCLEOTIDE SEQUENCE [LARGE SCALE GENOMIC DNA]</scope>
</reference>
<accession>A0A7T8GTM7</accession>
<keyword evidence="2" id="KW-1185">Reference proteome</keyword>
<gene>
    <name evidence="1" type="ORF">FKW44_017811</name>
</gene>
<evidence type="ECO:0000313" key="1">
    <source>
        <dbReference type="EMBL" id="QQP37522.1"/>
    </source>
</evidence>
<dbReference type="Proteomes" id="UP000595437">
    <property type="component" value="Chromosome 12"/>
</dbReference>
<dbReference type="AlphaFoldDB" id="A0A7T8GTM7"/>
<proteinExistence type="predicted"/>
<sequence length="51" mass="5302">ASSHPVFANKAILDGGMASILLFKGLSVLSGGSLTRLSHIPNTKGNGKYFQ</sequence>
<organism evidence="1 2">
    <name type="scientific">Caligus rogercresseyi</name>
    <name type="common">Sea louse</name>
    <dbReference type="NCBI Taxonomy" id="217165"/>
    <lineage>
        <taxon>Eukaryota</taxon>
        <taxon>Metazoa</taxon>
        <taxon>Ecdysozoa</taxon>
        <taxon>Arthropoda</taxon>
        <taxon>Crustacea</taxon>
        <taxon>Multicrustacea</taxon>
        <taxon>Hexanauplia</taxon>
        <taxon>Copepoda</taxon>
        <taxon>Siphonostomatoida</taxon>
        <taxon>Caligidae</taxon>
        <taxon>Caligus</taxon>
    </lineage>
</organism>
<name>A0A7T8GTM7_CALRO</name>
<evidence type="ECO:0000313" key="2">
    <source>
        <dbReference type="Proteomes" id="UP000595437"/>
    </source>
</evidence>
<protein>
    <submittedName>
        <fullName evidence="1">Uncharacterized protein</fullName>
    </submittedName>
</protein>
<feature type="non-terminal residue" evidence="1">
    <location>
        <position position="1"/>
    </location>
</feature>
<dbReference type="EMBL" id="CP045901">
    <property type="protein sequence ID" value="QQP37522.1"/>
    <property type="molecule type" value="Genomic_DNA"/>
</dbReference>